<evidence type="ECO:0000313" key="2">
    <source>
        <dbReference type="Proteomes" id="UP000297031"/>
    </source>
</evidence>
<dbReference type="RefSeq" id="WP_136410627.1">
    <property type="nucleotide sequence ID" value="NZ_CP039393.1"/>
</dbReference>
<organism evidence="1 2">
    <name type="scientific">Muribaculum gordoncarteri</name>
    <dbReference type="NCBI Taxonomy" id="2530390"/>
    <lineage>
        <taxon>Bacteria</taxon>
        <taxon>Pseudomonadati</taxon>
        <taxon>Bacteroidota</taxon>
        <taxon>Bacteroidia</taxon>
        <taxon>Bacteroidales</taxon>
        <taxon>Muribaculaceae</taxon>
        <taxon>Muribaculum</taxon>
    </lineage>
</organism>
<accession>A0A4P7VP28</accession>
<dbReference type="AlphaFoldDB" id="A0A4P7VP28"/>
<name>A0A4P7VP28_9BACT</name>
<dbReference type="EMBL" id="CP039393">
    <property type="protein sequence ID" value="QCD36071.1"/>
    <property type="molecule type" value="Genomic_DNA"/>
</dbReference>
<protein>
    <submittedName>
        <fullName evidence="1">Uncharacterized protein</fullName>
    </submittedName>
</protein>
<gene>
    <name evidence="1" type="ORF">E7746_09345</name>
</gene>
<keyword evidence="2" id="KW-1185">Reference proteome</keyword>
<dbReference type="CDD" id="cd11586">
    <property type="entry name" value="VbhA_like"/>
    <property type="match status" value="1"/>
</dbReference>
<dbReference type="KEGG" id="mgod:E7746_09345"/>
<sequence length="124" mass="14468">MTYEEKYQELVELSHSDNPMIREQADAWLVSIGLQDAAELKVSAYLLDLVISNVKGEISRDEVSQRLREHYGDNLYDESQNLLDGGYEILPPDSPKIKEIEDYNRKLRPALYAELDKKRNRRKL</sequence>
<dbReference type="Proteomes" id="UP000297031">
    <property type="component" value="Chromosome"/>
</dbReference>
<dbReference type="InterPro" id="IPR033788">
    <property type="entry name" value="VbhA-like"/>
</dbReference>
<evidence type="ECO:0000313" key="1">
    <source>
        <dbReference type="EMBL" id="QCD36071.1"/>
    </source>
</evidence>
<reference evidence="1 2" key="1">
    <citation type="submission" date="2019-02" db="EMBL/GenBank/DDBJ databases">
        <title>Isolation and identification of novel species under the genus Muribaculum.</title>
        <authorList>
            <person name="Miyake S."/>
            <person name="Ding Y."/>
            <person name="Low A."/>
            <person name="Soh M."/>
            <person name="Seedorf H."/>
        </authorList>
    </citation>
    <scope>NUCLEOTIDE SEQUENCE [LARGE SCALE GENOMIC DNA]</scope>
    <source>
        <strain evidence="1 2">TLL-A4</strain>
    </source>
</reference>
<dbReference type="OrthoDB" id="9814400at2"/>
<proteinExistence type="predicted"/>